<dbReference type="Proteomes" id="UP000770661">
    <property type="component" value="Unassembled WGS sequence"/>
</dbReference>
<name>A0A8J4YBT7_CHIOP</name>
<proteinExistence type="predicted"/>
<organism evidence="1 2">
    <name type="scientific">Chionoecetes opilio</name>
    <name type="common">Atlantic snow crab</name>
    <name type="synonym">Cancer opilio</name>
    <dbReference type="NCBI Taxonomy" id="41210"/>
    <lineage>
        <taxon>Eukaryota</taxon>
        <taxon>Metazoa</taxon>
        <taxon>Ecdysozoa</taxon>
        <taxon>Arthropoda</taxon>
        <taxon>Crustacea</taxon>
        <taxon>Multicrustacea</taxon>
        <taxon>Malacostraca</taxon>
        <taxon>Eumalacostraca</taxon>
        <taxon>Eucarida</taxon>
        <taxon>Decapoda</taxon>
        <taxon>Pleocyemata</taxon>
        <taxon>Brachyura</taxon>
        <taxon>Eubrachyura</taxon>
        <taxon>Majoidea</taxon>
        <taxon>Majidae</taxon>
        <taxon>Chionoecetes</taxon>
    </lineage>
</organism>
<dbReference type="EMBL" id="JACEEZ010012120">
    <property type="protein sequence ID" value="KAG0720861.1"/>
    <property type="molecule type" value="Genomic_DNA"/>
</dbReference>
<keyword evidence="2" id="KW-1185">Reference proteome</keyword>
<reference evidence="1" key="1">
    <citation type="submission" date="2020-07" db="EMBL/GenBank/DDBJ databases">
        <title>The High-quality genome of the commercially important snow crab, Chionoecetes opilio.</title>
        <authorList>
            <person name="Jeong J.-H."/>
            <person name="Ryu S."/>
        </authorList>
    </citation>
    <scope>NUCLEOTIDE SEQUENCE</scope>
    <source>
        <strain evidence="1">MADBK_172401_WGS</strain>
        <tissue evidence="1">Digestive gland</tissue>
    </source>
</reference>
<dbReference type="AlphaFoldDB" id="A0A8J4YBT7"/>
<evidence type="ECO:0000313" key="2">
    <source>
        <dbReference type="Proteomes" id="UP000770661"/>
    </source>
</evidence>
<accession>A0A8J4YBT7</accession>
<protein>
    <submittedName>
        <fullName evidence="1">Uncharacterized protein</fullName>
    </submittedName>
</protein>
<sequence length="328" mass="36071">MVCFQCFSIGACIIPLCTQYVYLGAPVRIPRATPAQRVHPVIRGLLDRLQKRFAPLKLNVTVPEEVFVPGPPPWLAPVPAVRYTPTSKAALPVLQRQLALEAIEAASSSVPVSHRVYTDGSLQSDGRAGSAVFSPDMEPPGEDGLADAYLPAPALRSVSCRVSLMLDTVDGLAKAACGLPPNGNGPSPSLLCYRARLRSDALLSTARSRDTQRGDSVSIQHYDIIRAHRYKYRRRGLMVRRHNVVSARLRLGYRPVWQVAGMAEEPHFTSCQLCDAPSSNTLAHYCLHCHVVRDMLPRGLPLTEICRFLLVHDNLDTILVRHPRFGGC</sequence>
<comment type="caution">
    <text evidence="1">The sequence shown here is derived from an EMBL/GenBank/DDBJ whole genome shotgun (WGS) entry which is preliminary data.</text>
</comment>
<evidence type="ECO:0000313" key="1">
    <source>
        <dbReference type="EMBL" id="KAG0720861.1"/>
    </source>
</evidence>
<gene>
    <name evidence="1" type="ORF">GWK47_047584</name>
</gene>